<evidence type="ECO:0000256" key="1">
    <source>
        <dbReference type="ARBA" id="ARBA00022450"/>
    </source>
</evidence>
<gene>
    <name evidence="4" type="ORF">J3R30DRAFT_3714080</name>
</gene>
<dbReference type="InterPro" id="IPR051414">
    <property type="entry name" value="Adenylate-forming_Reductase"/>
</dbReference>
<feature type="domain" description="AMP-dependent synthetase/ligase" evidence="3">
    <location>
        <begin position="71"/>
        <end position="373"/>
    </location>
</feature>
<keyword evidence="2" id="KW-0597">Phosphoprotein</keyword>
<dbReference type="Gene3D" id="3.40.50.12780">
    <property type="entry name" value="N-terminal domain of ligase-like"/>
    <property type="match status" value="1"/>
</dbReference>
<name>A0A9W9DG89_9AGAR</name>
<dbReference type="SUPFAM" id="SSF56801">
    <property type="entry name" value="Acetyl-CoA synthetase-like"/>
    <property type="match status" value="1"/>
</dbReference>
<dbReference type="PANTHER" id="PTHR43439:SF2">
    <property type="entry name" value="ENZYME, PUTATIVE (JCVI)-RELATED"/>
    <property type="match status" value="1"/>
</dbReference>
<dbReference type="OrthoDB" id="429813at2759"/>
<dbReference type="PANTHER" id="PTHR43439">
    <property type="entry name" value="PHENYLACETATE-COENZYME A LIGASE"/>
    <property type="match status" value="1"/>
</dbReference>
<comment type="caution">
    <text evidence="4">The sequence shown here is derived from an EMBL/GenBank/DDBJ whole genome shotgun (WGS) entry which is preliminary data.</text>
</comment>
<dbReference type="AlphaFoldDB" id="A0A9W9DG89"/>
<dbReference type="InterPro" id="IPR042099">
    <property type="entry name" value="ANL_N_sf"/>
</dbReference>
<evidence type="ECO:0000259" key="3">
    <source>
        <dbReference type="Pfam" id="PF00501"/>
    </source>
</evidence>
<sequence>MYTPGAKTSPGSDRTDVLIPQRSLYVKYFPPKFTNSWHRDRFLPIALYNLIENTLNRVYAYITNSNDLEKDGFRDVTYRQLLNAVDAAAWWLGEIVFEKEERGQVFTYIGPRDLRYAILLLASIKSGRVLFLMSPHMPPSTQAILFAQIQCQALLYDTSVKERANATKDAVTDIQLFECPSQLHWIDGEVPKSYVYEPSWEDAKDTLVAIFHTSGSTAIPKPVNYTNAAFVCYDSMYRVLAPPFADKRMEGQKFYTMFPPMHTGGITVSLRTPLYRHTVYVCGPAAIESPSPSSVQIILRTARLDAALLTPYVVSSLLNADNKSPIETDFLTIPSSIGFAGSSLPKSIGDVVCKHVVLRNGYGSTEAGHFSQFPYSRATWEYLSFYPLLGVECIPYNVNSGTNLDNDFGASPQDEQLFELVIHPHSDLTKRSDFQIIYHTQPDLLTSKDCDDVFHSSDLWTSHPLIRGLWKWVGRTDDMISLSNGVFC</sequence>
<protein>
    <recommendedName>
        <fullName evidence="3">AMP-dependent synthetase/ligase domain-containing protein</fullName>
    </recommendedName>
</protein>
<dbReference type="InterPro" id="IPR000873">
    <property type="entry name" value="AMP-dep_synth/lig_dom"/>
</dbReference>
<accession>A0A9W9DG89</accession>
<dbReference type="EMBL" id="JAOTPV010000033">
    <property type="protein sequence ID" value="KAJ4469283.1"/>
    <property type="molecule type" value="Genomic_DNA"/>
</dbReference>
<dbReference type="Proteomes" id="UP001150266">
    <property type="component" value="Unassembled WGS sequence"/>
</dbReference>
<dbReference type="Pfam" id="PF00501">
    <property type="entry name" value="AMP-binding"/>
    <property type="match status" value="1"/>
</dbReference>
<reference evidence="4" key="1">
    <citation type="submission" date="2022-08" db="EMBL/GenBank/DDBJ databases">
        <title>A Global Phylogenomic Analysis of the Shiitake Genus Lentinula.</title>
        <authorList>
            <consortium name="DOE Joint Genome Institute"/>
            <person name="Sierra-Patev S."/>
            <person name="Min B."/>
            <person name="Naranjo-Ortiz M."/>
            <person name="Looney B."/>
            <person name="Konkel Z."/>
            <person name="Slot J.C."/>
            <person name="Sakamoto Y."/>
            <person name="Steenwyk J.L."/>
            <person name="Rokas A."/>
            <person name="Carro J."/>
            <person name="Camarero S."/>
            <person name="Ferreira P."/>
            <person name="Molpeceres G."/>
            <person name="Ruiz-Duenas F.J."/>
            <person name="Serrano A."/>
            <person name="Henrissat B."/>
            <person name="Drula E."/>
            <person name="Hughes K.W."/>
            <person name="Mata J.L."/>
            <person name="Ishikawa N.K."/>
            <person name="Vargas-Isla R."/>
            <person name="Ushijima S."/>
            <person name="Smith C.A."/>
            <person name="Ahrendt S."/>
            <person name="Andreopoulos W."/>
            <person name="He G."/>
            <person name="Labutti K."/>
            <person name="Lipzen A."/>
            <person name="Ng V."/>
            <person name="Riley R."/>
            <person name="Sandor L."/>
            <person name="Barry K."/>
            <person name="Martinez A.T."/>
            <person name="Xiao Y."/>
            <person name="Gibbons J.G."/>
            <person name="Terashima K."/>
            <person name="Grigoriev I.V."/>
            <person name="Hibbett D.S."/>
        </authorList>
    </citation>
    <scope>NUCLEOTIDE SEQUENCE</scope>
    <source>
        <strain evidence="4">JLM2183</strain>
    </source>
</reference>
<proteinExistence type="predicted"/>
<keyword evidence="1" id="KW-0596">Phosphopantetheine</keyword>
<organism evidence="4 5">
    <name type="scientific">Lentinula aciculospora</name>
    <dbReference type="NCBI Taxonomy" id="153920"/>
    <lineage>
        <taxon>Eukaryota</taxon>
        <taxon>Fungi</taxon>
        <taxon>Dikarya</taxon>
        <taxon>Basidiomycota</taxon>
        <taxon>Agaricomycotina</taxon>
        <taxon>Agaricomycetes</taxon>
        <taxon>Agaricomycetidae</taxon>
        <taxon>Agaricales</taxon>
        <taxon>Marasmiineae</taxon>
        <taxon>Omphalotaceae</taxon>
        <taxon>Lentinula</taxon>
    </lineage>
</organism>
<keyword evidence="5" id="KW-1185">Reference proteome</keyword>
<evidence type="ECO:0000313" key="4">
    <source>
        <dbReference type="EMBL" id="KAJ4469283.1"/>
    </source>
</evidence>
<evidence type="ECO:0000256" key="2">
    <source>
        <dbReference type="ARBA" id="ARBA00022553"/>
    </source>
</evidence>
<evidence type="ECO:0000313" key="5">
    <source>
        <dbReference type="Proteomes" id="UP001150266"/>
    </source>
</evidence>